<protein>
    <submittedName>
        <fullName evidence="3">Putative secreted transglycosylase</fullName>
    </submittedName>
</protein>
<accession>D3UGK4</accession>
<evidence type="ECO:0000313" key="3">
    <source>
        <dbReference type="EMBL" id="CBG39625.1"/>
    </source>
</evidence>
<organism evidence="3 4">
    <name type="scientific">Helicobacter mustelae (strain ATCC 43772 / CCUG 25715 / CIP 103759 / LMG 18044 / NCTC 12198 / R85-136P)</name>
    <name type="common">Campylobacter mustelae</name>
    <dbReference type="NCBI Taxonomy" id="679897"/>
    <lineage>
        <taxon>Bacteria</taxon>
        <taxon>Pseudomonadati</taxon>
        <taxon>Campylobacterota</taxon>
        <taxon>Epsilonproteobacteria</taxon>
        <taxon>Campylobacterales</taxon>
        <taxon>Helicobacteraceae</taxon>
        <taxon>Helicobacter</taxon>
    </lineage>
</organism>
<sequence length="544" mass="63447">MKKWSLLFCFCGCIFAKEITIDFLQKQPQGVARDFYIWYFISRDKTSIDEAKVAYDLVFKKTPRIEKAMEKKGIIHEMPRDIYCKKLDFDALKKEDADCIAYGIKLSLIPTLPQADVDILLNALKEGHENLYDQILVLRSPSILNALLSTTPKNFAQIFHGLSYVQKLALFNQGDFDTQALKKLLDANFSGVNRAITKMILDPKFHGIKNALSEIEVGQSDANTFFLLGMNELLLQKPKRALAYFAKSQNVAIDPFMRDRALFWQYLLSEDQSFLQQVAQSTFVDIFSIYANKKLQTTPKYQIISDFEISGEMPKFDIKNPFVWQQKKTEISGLSGQKYEDALEQFHYKESLPHLVFFLNRKHRYNHNYFIFAYDDPKLWRSPLQKALVYAVARQESHLLPALISSSYALGMMQIMPFNVEPFAKDLKLRDITLFDMFEPRIALRFGAFYLDQLEKEFKHPLFIAYAYNGGPGFLRRTLARNHLFLKDRKYEPWISMELLPYDESRFYGMRVIANYLIYAQMLGKDIDVEDFLKQTIKFQKGKQ</sequence>
<evidence type="ECO:0000313" key="4">
    <source>
        <dbReference type="Proteomes" id="UP000001522"/>
    </source>
</evidence>
<dbReference type="RefSeq" id="WP_013022716.1">
    <property type="nucleotide sequence ID" value="NC_013949.1"/>
</dbReference>
<dbReference type="InterPro" id="IPR008258">
    <property type="entry name" value="Transglycosylase_SLT_dom_1"/>
</dbReference>
<dbReference type="PANTHER" id="PTHR37423:SF2">
    <property type="entry name" value="MEMBRANE-BOUND LYTIC MUREIN TRANSGLYCOSYLASE C"/>
    <property type="match status" value="1"/>
</dbReference>
<dbReference type="KEGG" id="hms:HMU03630"/>
<dbReference type="CDD" id="cd13401">
    <property type="entry name" value="Slt70-like"/>
    <property type="match status" value="1"/>
</dbReference>
<dbReference type="Pfam" id="PF01464">
    <property type="entry name" value="SLT"/>
    <property type="match status" value="1"/>
</dbReference>
<name>D3UGK4_HELM1</name>
<evidence type="ECO:0000256" key="1">
    <source>
        <dbReference type="ARBA" id="ARBA00007734"/>
    </source>
</evidence>
<dbReference type="SUPFAM" id="SSF53955">
    <property type="entry name" value="Lysozyme-like"/>
    <property type="match status" value="1"/>
</dbReference>
<keyword evidence="4" id="KW-1185">Reference proteome</keyword>
<gene>
    <name evidence="3" type="ordered locus">HMU03630</name>
</gene>
<dbReference type="Gene3D" id="1.10.530.10">
    <property type="match status" value="1"/>
</dbReference>
<comment type="similarity">
    <text evidence="1">Belongs to the transglycosylase Slt family.</text>
</comment>
<dbReference type="AlphaFoldDB" id="D3UGK4"/>
<reference evidence="3 4" key="1">
    <citation type="journal article" date="2010" name="BMC Genomics">
        <title>Comparative genomics and proteomics of Helicobacter mustelae, an ulcerogenic and carcinogenic gastric pathogen.</title>
        <authorList>
            <person name="O'Toole P.W."/>
            <person name="Snelling W.J."/>
            <person name="Canchaya C."/>
            <person name="Forde B.M."/>
            <person name="Hardie K.R."/>
            <person name="Josenhans C."/>
            <person name="Graham R.L.J."/>
            <person name="McMullan G."/>
            <person name="Parkhill J."/>
            <person name="Belda E."/>
            <person name="Bentley S.D."/>
        </authorList>
    </citation>
    <scope>NUCLEOTIDE SEQUENCE [LARGE SCALE GENOMIC DNA]</scope>
    <source>
        <strain evidence="4">ATCC 43772 / LMG 18044 / NCTC 12198 / 12198</strain>
    </source>
</reference>
<evidence type="ECO:0000259" key="2">
    <source>
        <dbReference type="Pfam" id="PF01464"/>
    </source>
</evidence>
<dbReference type="EMBL" id="FN555004">
    <property type="protein sequence ID" value="CBG39625.1"/>
    <property type="molecule type" value="Genomic_DNA"/>
</dbReference>
<proteinExistence type="inferred from homology"/>
<dbReference type="HOGENOM" id="CLU_036276_0_0_7"/>
<dbReference type="CAZy" id="GH23">
    <property type="family name" value="Glycoside Hydrolase Family 23"/>
</dbReference>
<dbReference type="Proteomes" id="UP000001522">
    <property type="component" value="Chromosome"/>
</dbReference>
<dbReference type="InterPro" id="IPR023346">
    <property type="entry name" value="Lysozyme-like_dom_sf"/>
</dbReference>
<dbReference type="eggNOG" id="COG0741">
    <property type="taxonomic scope" value="Bacteria"/>
</dbReference>
<feature type="domain" description="Transglycosylase SLT" evidence="2">
    <location>
        <begin position="381"/>
        <end position="482"/>
    </location>
</feature>
<dbReference type="STRING" id="679897.HMU03630"/>
<dbReference type="PANTHER" id="PTHR37423">
    <property type="entry name" value="SOLUBLE LYTIC MUREIN TRANSGLYCOSYLASE-RELATED"/>
    <property type="match status" value="1"/>
</dbReference>